<feature type="transmembrane region" description="Helical" evidence="10">
    <location>
        <begin position="36"/>
        <end position="58"/>
    </location>
</feature>
<proteinExistence type="inferred from homology"/>
<dbReference type="PANTHER" id="PTHR30065">
    <property type="entry name" value="FLAGELLAR BIOSYNTHETIC PROTEIN FLIR"/>
    <property type="match status" value="1"/>
</dbReference>
<feature type="transmembrane region" description="Helical" evidence="10">
    <location>
        <begin position="79"/>
        <end position="102"/>
    </location>
</feature>
<dbReference type="EMBL" id="NIBG01000001">
    <property type="protein sequence ID" value="PAB61255.1"/>
    <property type="molecule type" value="Genomic_DNA"/>
</dbReference>
<keyword evidence="8 10" id="KW-0975">Bacterial flagellum</keyword>
<feature type="transmembrane region" description="Helical" evidence="10">
    <location>
        <begin position="175"/>
        <end position="201"/>
    </location>
</feature>
<keyword evidence="7 10" id="KW-0472">Membrane</keyword>
<keyword evidence="5 10" id="KW-0812">Transmembrane</keyword>
<keyword evidence="11" id="KW-0966">Cell projection</keyword>
<keyword evidence="11" id="KW-0969">Cilium</keyword>
<comment type="caution">
    <text evidence="11">The sequence shown here is derived from an EMBL/GenBank/DDBJ whole genome shotgun (WGS) entry which is preliminary data.</text>
</comment>
<dbReference type="Pfam" id="PF01311">
    <property type="entry name" value="Bac_export_1"/>
    <property type="match status" value="1"/>
</dbReference>
<dbReference type="PANTHER" id="PTHR30065:SF1">
    <property type="entry name" value="SURFACE PRESENTATION OF ANTIGENS PROTEIN SPAR"/>
    <property type="match status" value="1"/>
</dbReference>
<evidence type="ECO:0000256" key="3">
    <source>
        <dbReference type="ARBA" id="ARBA00021717"/>
    </source>
</evidence>
<sequence length="261" mass="29230">MDIVLKFLNNKDVFLLVLSRIIGIIVSIPFFRDKIILNNIKIILSFLIAIIIFPFMEIPNLIDNSTFLSFGLNILKESIIGMSIGMIAYLYYTIVYMSGFIIDLQMGFSMANVISPQDDTQVPLTANFFYLISVLVFLSSNAHHKVIYAIVDSFKYIPIGSTINGTFILDLVTKIFSTSFIIAFKIAAPVIVSIFLANVLLGILARTMPQMNVFVVGMPLKIIVGLSVLIILLPIYLGIYTNISDRMIESIYELFNSLTRG</sequence>
<dbReference type="NCBIfam" id="TIGR01400">
    <property type="entry name" value="fliR"/>
    <property type="match status" value="1"/>
</dbReference>
<evidence type="ECO:0000256" key="1">
    <source>
        <dbReference type="ARBA" id="ARBA00002578"/>
    </source>
</evidence>
<feature type="transmembrane region" description="Helical" evidence="10">
    <location>
        <begin position="122"/>
        <end position="139"/>
    </location>
</feature>
<dbReference type="InterPro" id="IPR002010">
    <property type="entry name" value="T3SS_IM_R"/>
</dbReference>
<dbReference type="AlphaFoldDB" id="A0A267MQS2"/>
<dbReference type="GO" id="GO:0006605">
    <property type="term" value="P:protein targeting"/>
    <property type="evidence" value="ECO:0007669"/>
    <property type="project" value="UniProtKB-UniRule"/>
</dbReference>
<feature type="transmembrane region" description="Helical" evidence="10">
    <location>
        <begin position="146"/>
        <end position="169"/>
    </location>
</feature>
<evidence type="ECO:0000256" key="5">
    <source>
        <dbReference type="ARBA" id="ARBA00022692"/>
    </source>
</evidence>
<reference evidence="11 12" key="1">
    <citation type="submission" date="2017-06" db="EMBL/GenBank/DDBJ databases">
        <title>Draft genome sequence of anaerobic fermentative bacterium Anaeromicrobium sediminis DY2726D isolated from West Pacific Ocean sediments.</title>
        <authorList>
            <person name="Zeng X."/>
        </authorList>
    </citation>
    <scope>NUCLEOTIDE SEQUENCE [LARGE SCALE GENOMIC DNA]</scope>
    <source>
        <strain evidence="11 12">DY2726D</strain>
    </source>
</reference>
<dbReference type="GO" id="GO:0044780">
    <property type="term" value="P:bacterial-type flagellum assembly"/>
    <property type="evidence" value="ECO:0007669"/>
    <property type="project" value="UniProtKB-UniRule"/>
</dbReference>
<evidence type="ECO:0000256" key="9">
    <source>
        <dbReference type="NCBIfam" id="TIGR01400"/>
    </source>
</evidence>
<evidence type="ECO:0000256" key="2">
    <source>
        <dbReference type="ARBA" id="ARBA00009772"/>
    </source>
</evidence>
<keyword evidence="6 10" id="KW-1133">Transmembrane helix</keyword>
<keyword evidence="12" id="KW-1185">Reference proteome</keyword>
<dbReference type="GO" id="GO:0005886">
    <property type="term" value="C:plasma membrane"/>
    <property type="evidence" value="ECO:0007669"/>
    <property type="project" value="UniProtKB-SubCell"/>
</dbReference>
<evidence type="ECO:0000256" key="10">
    <source>
        <dbReference type="RuleBase" id="RU362071"/>
    </source>
</evidence>
<name>A0A267MQS2_9FIRM</name>
<organism evidence="11 12">
    <name type="scientific">Anaeromicrobium sediminis</name>
    <dbReference type="NCBI Taxonomy" id="1478221"/>
    <lineage>
        <taxon>Bacteria</taxon>
        <taxon>Bacillati</taxon>
        <taxon>Bacillota</taxon>
        <taxon>Clostridia</taxon>
        <taxon>Peptostreptococcales</taxon>
        <taxon>Thermotaleaceae</taxon>
        <taxon>Anaeromicrobium</taxon>
    </lineage>
</organism>
<feature type="transmembrane region" description="Helical" evidence="10">
    <location>
        <begin position="12"/>
        <end position="30"/>
    </location>
</feature>
<dbReference type="GO" id="GO:0009425">
    <property type="term" value="C:bacterial-type flagellum basal body"/>
    <property type="evidence" value="ECO:0007669"/>
    <property type="project" value="UniProtKB-SubCell"/>
</dbReference>
<dbReference type="OrthoDB" id="9807748at2"/>
<protein>
    <recommendedName>
        <fullName evidence="3 9">Flagellar biosynthetic protein FliR</fullName>
    </recommendedName>
</protein>
<accession>A0A267MQS2</accession>
<comment type="function">
    <text evidence="1 10">Role in flagellar biosynthesis.</text>
</comment>
<comment type="similarity">
    <text evidence="2 10">Belongs to the FliR/MopE/SpaR family.</text>
</comment>
<dbReference type="InterPro" id="IPR006303">
    <property type="entry name" value="FliR"/>
</dbReference>
<evidence type="ECO:0000313" key="11">
    <source>
        <dbReference type="EMBL" id="PAB61255.1"/>
    </source>
</evidence>
<dbReference type="RefSeq" id="WP_095130489.1">
    <property type="nucleotide sequence ID" value="NZ_NIBG01000001.1"/>
</dbReference>
<evidence type="ECO:0000256" key="7">
    <source>
        <dbReference type="ARBA" id="ARBA00023136"/>
    </source>
</evidence>
<evidence type="ECO:0000256" key="4">
    <source>
        <dbReference type="ARBA" id="ARBA00022475"/>
    </source>
</evidence>
<evidence type="ECO:0000313" key="12">
    <source>
        <dbReference type="Proteomes" id="UP000216024"/>
    </source>
</evidence>
<feature type="transmembrane region" description="Helical" evidence="10">
    <location>
        <begin position="213"/>
        <end position="237"/>
    </location>
</feature>
<comment type="subcellular location">
    <subcellularLocation>
        <location evidence="10">Cell membrane</location>
        <topology evidence="10">Multi-pass membrane protein</topology>
    </subcellularLocation>
    <subcellularLocation>
        <location evidence="10">Bacterial flagellum basal body</location>
    </subcellularLocation>
</comment>
<dbReference type="PRINTS" id="PR00953">
    <property type="entry name" value="TYPE3IMRPROT"/>
</dbReference>
<evidence type="ECO:0000256" key="8">
    <source>
        <dbReference type="ARBA" id="ARBA00023143"/>
    </source>
</evidence>
<keyword evidence="4 10" id="KW-1003">Cell membrane</keyword>
<evidence type="ECO:0000256" key="6">
    <source>
        <dbReference type="ARBA" id="ARBA00022989"/>
    </source>
</evidence>
<gene>
    <name evidence="11" type="primary">fliR</name>
    <name evidence="11" type="ORF">CCE28_02165</name>
</gene>
<dbReference type="Proteomes" id="UP000216024">
    <property type="component" value="Unassembled WGS sequence"/>
</dbReference>
<keyword evidence="11" id="KW-0282">Flagellum</keyword>